<name>A0A084QXL0_STAC4</name>
<dbReference type="GO" id="GO:0016020">
    <property type="term" value="C:membrane"/>
    <property type="evidence" value="ECO:0007669"/>
    <property type="project" value="TreeGrafter"/>
</dbReference>
<dbReference type="PROSITE" id="PS00455">
    <property type="entry name" value="AMP_BINDING"/>
    <property type="match status" value="1"/>
</dbReference>
<keyword evidence="2" id="KW-0067">ATP-binding</keyword>
<dbReference type="GO" id="GO:0005783">
    <property type="term" value="C:endoplasmic reticulum"/>
    <property type="evidence" value="ECO:0007669"/>
    <property type="project" value="TreeGrafter"/>
</dbReference>
<evidence type="ECO:0000313" key="5">
    <source>
        <dbReference type="Proteomes" id="UP000028524"/>
    </source>
</evidence>
<dbReference type="OMA" id="KCPIVEH"/>
<dbReference type="EMBL" id="KL659751">
    <property type="protein sequence ID" value="KFA68695.1"/>
    <property type="molecule type" value="Genomic_DNA"/>
</dbReference>
<dbReference type="InterPro" id="IPR042099">
    <property type="entry name" value="ANL_N_sf"/>
</dbReference>
<dbReference type="GO" id="GO:0005777">
    <property type="term" value="C:peroxisome"/>
    <property type="evidence" value="ECO:0007669"/>
    <property type="project" value="EnsemblFungi"/>
</dbReference>
<dbReference type="GO" id="GO:0015916">
    <property type="term" value="P:fatty-acyl-CoA transport"/>
    <property type="evidence" value="ECO:0007669"/>
    <property type="project" value="EnsemblFungi"/>
</dbReference>
<dbReference type="GO" id="GO:0031957">
    <property type="term" value="F:very long-chain fatty acid-CoA ligase activity"/>
    <property type="evidence" value="ECO:0007669"/>
    <property type="project" value="EnsemblFungi"/>
</dbReference>
<dbReference type="Pfam" id="PF00501">
    <property type="entry name" value="AMP-binding"/>
    <property type="match status" value="1"/>
</dbReference>
<dbReference type="SUPFAM" id="SSF56801">
    <property type="entry name" value="Acetyl-CoA synthetase-like"/>
    <property type="match status" value="1"/>
</dbReference>
<dbReference type="OrthoDB" id="1700726at2759"/>
<evidence type="ECO:0000259" key="3">
    <source>
        <dbReference type="Pfam" id="PF00501"/>
    </source>
</evidence>
<accession>A0A084QXL0</accession>
<dbReference type="InterPro" id="IPR000873">
    <property type="entry name" value="AMP-dep_synth/lig_dom"/>
</dbReference>
<organism evidence="4 5">
    <name type="scientific">Stachybotrys chlorohalonatus (strain IBT 40285)</name>
    <dbReference type="NCBI Taxonomy" id="1283841"/>
    <lineage>
        <taxon>Eukaryota</taxon>
        <taxon>Fungi</taxon>
        <taxon>Dikarya</taxon>
        <taxon>Ascomycota</taxon>
        <taxon>Pezizomycotina</taxon>
        <taxon>Sordariomycetes</taxon>
        <taxon>Hypocreomycetidae</taxon>
        <taxon>Hypocreales</taxon>
        <taxon>Stachybotryaceae</taxon>
        <taxon>Stachybotrys</taxon>
    </lineage>
</organism>
<keyword evidence="1" id="KW-0547">Nucleotide-binding</keyword>
<protein>
    <recommendedName>
        <fullName evidence="3">AMP-dependent synthetase/ligase domain-containing protein</fullName>
    </recommendedName>
</protein>
<dbReference type="HOGENOM" id="CLU_000022_45_4_1"/>
<dbReference type="STRING" id="1283841.A0A084QXL0"/>
<gene>
    <name evidence="4" type="ORF">S40285_02632</name>
</gene>
<dbReference type="PANTHER" id="PTHR43272:SF33">
    <property type="entry name" value="AMP-BINDING DOMAIN-CONTAINING PROTEIN-RELATED"/>
    <property type="match status" value="1"/>
</dbReference>
<dbReference type="GO" id="GO:0015910">
    <property type="term" value="P:long-chain fatty acid import into peroxisome"/>
    <property type="evidence" value="ECO:0007669"/>
    <property type="project" value="EnsemblFungi"/>
</dbReference>
<dbReference type="FunCoup" id="A0A084QXL0">
    <property type="interactions" value="273"/>
</dbReference>
<proteinExistence type="predicted"/>
<dbReference type="InterPro" id="IPR020845">
    <property type="entry name" value="AMP-binding_CS"/>
</dbReference>
<dbReference type="GO" id="GO:0006635">
    <property type="term" value="P:fatty acid beta-oxidation"/>
    <property type="evidence" value="ECO:0007669"/>
    <property type="project" value="EnsemblFungi"/>
</dbReference>
<evidence type="ECO:0000313" key="4">
    <source>
        <dbReference type="EMBL" id="KFA68695.1"/>
    </source>
</evidence>
<dbReference type="GO" id="GO:0031956">
    <property type="term" value="F:medium-chain fatty acid-CoA ligase activity"/>
    <property type="evidence" value="ECO:0007669"/>
    <property type="project" value="EnsemblFungi"/>
</dbReference>
<dbReference type="PANTHER" id="PTHR43272">
    <property type="entry name" value="LONG-CHAIN-FATTY-ACID--COA LIGASE"/>
    <property type="match status" value="1"/>
</dbReference>
<dbReference type="InParanoid" id="A0A084QXL0"/>
<dbReference type="GO" id="GO:0004467">
    <property type="term" value="F:long-chain fatty acid-CoA ligase activity"/>
    <property type="evidence" value="ECO:0007669"/>
    <property type="project" value="EnsemblFungi"/>
</dbReference>
<reference evidence="4 5" key="1">
    <citation type="journal article" date="2014" name="BMC Genomics">
        <title>Comparative genome sequencing reveals chemotype-specific gene clusters in the toxigenic black mold Stachybotrys.</title>
        <authorList>
            <person name="Semeiks J."/>
            <person name="Borek D."/>
            <person name="Otwinowski Z."/>
            <person name="Grishin N.V."/>
        </authorList>
    </citation>
    <scope>NUCLEOTIDE SEQUENCE [LARGE SCALE GENOMIC DNA]</scope>
    <source>
        <strain evidence="4 5">IBT 40285</strain>
    </source>
</reference>
<feature type="domain" description="AMP-dependent synthetase/ligase" evidence="3">
    <location>
        <begin position="69"/>
        <end position="511"/>
    </location>
</feature>
<dbReference type="GO" id="GO:0042760">
    <property type="term" value="P:very long-chain fatty acid catabolic process"/>
    <property type="evidence" value="ECO:0007669"/>
    <property type="project" value="EnsemblFungi"/>
</dbReference>
<sequence length="706" mass="78649">MAPSQNVDAYLREMAQPPPAGSPYGVPVPGTEQPNRTPVYRHWRFKDSPLTTSVDPEIQSIHDLLEVSSRKYPNHRCLGTRHWNTATKTWADKFEWISYAEVAERRNNIGRGLREVHEAIGQNGDKYAVGLWSQNRAEWQLFDLGISSQSLFSVALYETLGPDTTEYIINHADLTCVVSSLSHIPTLLKLAPRLPTVKIIISMDPLDNGEVQEQTKAHLLKEFAKEHGIQIYSMAEVEELGIKSGRPVRPPTWDDIYSINYTSGTTGAPKGVVLTHGTAVSANSAARMGGNMFVKDRIISYLPLAHIYGRMIEQLALSLGASIGYFRGDIVGLIDDMKILQPTGFLSVPRLYNRMNSAIRTATIEAEGFKGALSRRVVSTKTASMKAPGGKATNKHFLYDRIWTPKVRAAVGLTKTHSMISGAAQLDPDVQEFLRAAFGNNFLQGYGLTESYAMGTLQHAGDFSVGNIGSPISSNEICLESIPEMEYTVQDKPNPRGEICLRGPSIFSQYFKNEEETKKAIDADGWFHTGDVGEVDSMGRFKIIDRKKNVLKLAQGEYISPERIENVYLASTNLINAAYVHGEGKESTLIAVFGIDPDTFPAFVSKILDKPVTAEDKVALVAAANHPKVKQEFLKILDKVGRSHKFNSFEKVRNFQFEFDPFTVDNELMTPTFKLKRPQITRAYREHIDRMYKELAAQEPASKSKL</sequence>
<dbReference type="AlphaFoldDB" id="A0A084QXL0"/>
<dbReference type="Proteomes" id="UP000028524">
    <property type="component" value="Unassembled WGS sequence"/>
</dbReference>
<dbReference type="GO" id="GO:0005524">
    <property type="term" value="F:ATP binding"/>
    <property type="evidence" value="ECO:0007669"/>
    <property type="project" value="UniProtKB-KW"/>
</dbReference>
<keyword evidence="5" id="KW-1185">Reference proteome</keyword>
<evidence type="ECO:0000256" key="2">
    <source>
        <dbReference type="ARBA" id="ARBA00022840"/>
    </source>
</evidence>
<dbReference type="Gene3D" id="3.40.50.12780">
    <property type="entry name" value="N-terminal domain of ligase-like"/>
    <property type="match status" value="1"/>
</dbReference>
<evidence type="ECO:0000256" key="1">
    <source>
        <dbReference type="ARBA" id="ARBA00022741"/>
    </source>
</evidence>